<sequence>MKTEFVSQIWQLSQGPALGPTRKLTPANYRNRLTPETASAGFIALHTAEVMHRFANILFDHPINIPIQTMGGVSDEGSPLNLPAVQQLVEDSFAMISDQIQHLPDAAWAETVTSPFGELPRLQVLMFLIHHNSYHAGQLAQAVKKGRVFGLTVSTL</sequence>
<keyword evidence="3" id="KW-1185">Reference proteome</keyword>
<feature type="domain" description="DinB-like" evidence="1">
    <location>
        <begin position="22"/>
        <end position="139"/>
    </location>
</feature>
<dbReference type="AlphaFoldDB" id="A0A927B705"/>
<protein>
    <submittedName>
        <fullName evidence="2">DinB family protein</fullName>
    </submittedName>
</protein>
<dbReference type="SUPFAM" id="SSF109854">
    <property type="entry name" value="DinB/YfiT-like putative metalloenzymes"/>
    <property type="match status" value="1"/>
</dbReference>
<dbReference type="Gene3D" id="1.20.120.450">
    <property type="entry name" value="dinb family like domain"/>
    <property type="match status" value="1"/>
</dbReference>
<gene>
    <name evidence="2" type="ORF">IC230_28680</name>
</gene>
<evidence type="ECO:0000259" key="1">
    <source>
        <dbReference type="Pfam" id="PF12867"/>
    </source>
</evidence>
<dbReference type="Proteomes" id="UP000653797">
    <property type="component" value="Unassembled WGS sequence"/>
</dbReference>
<dbReference type="EMBL" id="JACXAA010000015">
    <property type="protein sequence ID" value="MBD2756889.1"/>
    <property type="molecule type" value="Genomic_DNA"/>
</dbReference>
<comment type="caution">
    <text evidence="2">The sequence shown here is derived from an EMBL/GenBank/DDBJ whole genome shotgun (WGS) entry which is preliminary data.</text>
</comment>
<reference evidence="2" key="1">
    <citation type="submission" date="2020-09" db="EMBL/GenBank/DDBJ databases">
        <authorList>
            <person name="Kim M.K."/>
        </authorList>
    </citation>
    <scope>NUCLEOTIDE SEQUENCE</scope>
    <source>
        <strain evidence="2">BT704</strain>
    </source>
</reference>
<dbReference type="InterPro" id="IPR034660">
    <property type="entry name" value="DinB/YfiT-like"/>
</dbReference>
<evidence type="ECO:0000313" key="2">
    <source>
        <dbReference type="EMBL" id="MBD2756889.1"/>
    </source>
</evidence>
<evidence type="ECO:0000313" key="3">
    <source>
        <dbReference type="Proteomes" id="UP000653797"/>
    </source>
</evidence>
<accession>A0A927B705</accession>
<dbReference type="RefSeq" id="WP_191042514.1">
    <property type="nucleotide sequence ID" value="NZ_JACXAA010000015.1"/>
</dbReference>
<dbReference type="Pfam" id="PF12867">
    <property type="entry name" value="DinB_2"/>
    <property type="match status" value="1"/>
</dbReference>
<name>A0A927B705_9BACT</name>
<dbReference type="InterPro" id="IPR024775">
    <property type="entry name" value="DinB-like"/>
</dbReference>
<organism evidence="2 3">
    <name type="scientific">Spirosoma validum</name>
    <dbReference type="NCBI Taxonomy" id="2771355"/>
    <lineage>
        <taxon>Bacteria</taxon>
        <taxon>Pseudomonadati</taxon>
        <taxon>Bacteroidota</taxon>
        <taxon>Cytophagia</taxon>
        <taxon>Cytophagales</taxon>
        <taxon>Cytophagaceae</taxon>
        <taxon>Spirosoma</taxon>
    </lineage>
</organism>
<proteinExistence type="predicted"/>